<evidence type="ECO:0000256" key="1">
    <source>
        <dbReference type="ARBA" id="ARBA00001974"/>
    </source>
</evidence>
<dbReference type="GO" id="GO:0050660">
    <property type="term" value="F:flavin adenine dinucleotide binding"/>
    <property type="evidence" value="ECO:0007669"/>
    <property type="project" value="InterPro"/>
</dbReference>
<dbReference type="PROSITE" id="PS00623">
    <property type="entry name" value="GMC_OXRED_1"/>
    <property type="match status" value="1"/>
</dbReference>
<feature type="domain" description="Glucose-methanol-choline oxidoreductase N-terminal" evidence="6">
    <location>
        <begin position="135"/>
        <end position="158"/>
    </location>
</feature>
<evidence type="ECO:0000259" key="6">
    <source>
        <dbReference type="PROSITE" id="PS00623"/>
    </source>
</evidence>
<organism evidence="7 8">
    <name type="scientific">Aromia moschata</name>
    <dbReference type="NCBI Taxonomy" id="1265417"/>
    <lineage>
        <taxon>Eukaryota</taxon>
        <taxon>Metazoa</taxon>
        <taxon>Ecdysozoa</taxon>
        <taxon>Arthropoda</taxon>
        <taxon>Hexapoda</taxon>
        <taxon>Insecta</taxon>
        <taxon>Pterygota</taxon>
        <taxon>Neoptera</taxon>
        <taxon>Endopterygota</taxon>
        <taxon>Coleoptera</taxon>
        <taxon>Polyphaga</taxon>
        <taxon>Cucujiformia</taxon>
        <taxon>Chrysomeloidea</taxon>
        <taxon>Cerambycidae</taxon>
        <taxon>Cerambycinae</taxon>
        <taxon>Callichromatini</taxon>
        <taxon>Aromia</taxon>
    </lineage>
</organism>
<dbReference type="InterPro" id="IPR036188">
    <property type="entry name" value="FAD/NAD-bd_sf"/>
</dbReference>
<dbReference type="Gene3D" id="3.30.560.10">
    <property type="entry name" value="Glucose Oxidase, domain 3"/>
    <property type="match status" value="1"/>
</dbReference>
<keyword evidence="8" id="KW-1185">Reference proteome</keyword>
<dbReference type="PANTHER" id="PTHR11552">
    <property type="entry name" value="GLUCOSE-METHANOL-CHOLINE GMC OXIDOREDUCTASE"/>
    <property type="match status" value="1"/>
</dbReference>
<dbReference type="InterPro" id="IPR000172">
    <property type="entry name" value="GMC_OxRdtase_N"/>
</dbReference>
<dbReference type="EMBL" id="JAPWTK010000017">
    <property type="protein sequence ID" value="KAJ8958487.1"/>
    <property type="molecule type" value="Genomic_DNA"/>
</dbReference>
<comment type="caution">
    <text evidence="7">The sequence shown here is derived from an EMBL/GenBank/DDBJ whole genome shotgun (WGS) entry which is preliminary data.</text>
</comment>
<evidence type="ECO:0000313" key="7">
    <source>
        <dbReference type="EMBL" id="KAJ8958487.1"/>
    </source>
</evidence>
<evidence type="ECO:0000256" key="2">
    <source>
        <dbReference type="ARBA" id="ARBA00010790"/>
    </source>
</evidence>
<accession>A0AAV8Z4P4</accession>
<evidence type="ECO:0000256" key="4">
    <source>
        <dbReference type="ARBA" id="ARBA00022827"/>
    </source>
</evidence>
<dbReference type="PANTHER" id="PTHR11552:SF147">
    <property type="entry name" value="CHOLINE DEHYDROGENASE, MITOCHONDRIAL"/>
    <property type="match status" value="1"/>
</dbReference>
<protein>
    <recommendedName>
        <fullName evidence="6">Glucose-methanol-choline oxidoreductase N-terminal domain-containing protein</fullName>
    </recommendedName>
</protein>
<dbReference type="Pfam" id="PF00732">
    <property type="entry name" value="GMC_oxred_N"/>
    <property type="match status" value="1"/>
</dbReference>
<gene>
    <name evidence="7" type="ORF">NQ318_002280</name>
</gene>
<evidence type="ECO:0000256" key="5">
    <source>
        <dbReference type="RuleBase" id="RU003968"/>
    </source>
</evidence>
<keyword evidence="3 5" id="KW-0285">Flavoprotein</keyword>
<reference evidence="7" key="1">
    <citation type="journal article" date="2023" name="Insect Mol. Biol.">
        <title>Genome sequencing provides insights into the evolution of gene families encoding plant cell wall-degrading enzymes in longhorned beetles.</title>
        <authorList>
            <person name="Shin N.R."/>
            <person name="Okamura Y."/>
            <person name="Kirsch R."/>
            <person name="Pauchet Y."/>
        </authorList>
    </citation>
    <scope>NUCLEOTIDE SEQUENCE</scope>
    <source>
        <strain evidence="7">AMC_N1</strain>
    </source>
</reference>
<dbReference type="SUPFAM" id="SSF51905">
    <property type="entry name" value="FAD/NAD(P)-binding domain"/>
    <property type="match status" value="1"/>
</dbReference>
<dbReference type="AlphaFoldDB" id="A0AAV8Z4P4"/>
<dbReference type="Proteomes" id="UP001162162">
    <property type="component" value="Unassembled WGS sequence"/>
</dbReference>
<sequence>MHGVVEYDISHIKGPLANTFLMLINALFFNVKLIGLNDVYPRDYSQQLLKEEETVFDFIIVGGGAAGCAAAKEITETNIWTVLLIEAGDYPSPSTEVPGLFQAHPGSREDWQFWIEQDKRACQGMVNQRCMFTKGKVLGGTSAINNLRYSRGLPDNYDRNNCDEWSSTVTSAIFDKLESYIGSEELQFHFGTSGEVHLQLSNFTGHPKELLYKAYKDTGYLPMPRRKYIGLTDHTLTIRNGERYNMAKAFLTPIKDRPNLFFTKNTMVTGVVCTEPVDKRAVGVNVSIDGNEFFIRARKEVILTAGPINNAKLLLASGIGPANYLKERKIPLVADLAGVGKNLQFHLVVPMYVAIDPCENCPKDYYKELDFIADISEYILTRRGNLSGIGIGEFAAYILTRASGSSFLT</sequence>
<evidence type="ECO:0000256" key="3">
    <source>
        <dbReference type="ARBA" id="ARBA00022630"/>
    </source>
</evidence>
<keyword evidence="4 5" id="KW-0274">FAD</keyword>
<dbReference type="GO" id="GO:0016614">
    <property type="term" value="F:oxidoreductase activity, acting on CH-OH group of donors"/>
    <property type="evidence" value="ECO:0007669"/>
    <property type="project" value="InterPro"/>
</dbReference>
<dbReference type="Gene3D" id="3.50.50.60">
    <property type="entry name" value="FAD/NAD(P)-binding domain"/>
    <property type="match status" value="1"/>
</dbReference>
<comment type="similarity">
    <text evidence="2 5">Belongs to the GMC oxidoreductase family.</text>
</comment>
<proteinExistence type="inferred from homology"/>
<comment type="cofactor">
    <cofactor evidence="1">
        <name>FAD</name>
        <dbReference type="ChEBI" id="CHEBI:57692"/>
    </cofactor>
</comment>
<dbReference type="InterPro" id="IPR012132">
    <property type="entry name" value="GMC_OxRdtase"/>
</dbReference>
<evidence type="ECO:0000313" key="8">
    <source>
        <dbReference type="Proteomes" id="UP001162162"/>
    </source>
</evidence>
<name>A0AAV8Z4P4_9CUCU</name>